<comment type="similarity">
    <text evidence="3">Belongs to the Nudix hydrolase family. NudK subfamily.</text>
</comment>
<reference evidence="9 10" key="1">
    <citation type="journal article" date="2014" name="Nature">
        <title>An environmental bacterial taxon with a large and distinct metabolic repertoire.</title>
        <authorList>
            <person name="Wilson M.C."/>
            <person name="Mori T."/>
            <person name="Ruckert C."/>
            <person name="Uria A.R."/>
            <person name="Helf M.J."/>
            <person name="Takada K."/>
            <person name="Gernert C."/>
            <person name="Steffens U.A."/>
            <person name="Heycke N."/>
            <person name="Schmitt S."/>
            <person name="Rinke C."/>
            <person name="Helfrich E.J."/>
            <person name="Brachmann A.O."/>
            <person name="Gurgui C."/>
            <person name="Wakimoto T."/>
            <person name="Kracht M."/>
            <person name="Crusemann M."/>
            <person name="Hentschel U."/>
            <person name="Abe I."/>
            <person name="Matsunaga S."/>
            <person name="Kalinowski J."/>
            <person name="Takeyama H."/>
            <person name="Piel J."/>
        </authorList>
    </citation>
    <scope>NUCLEOTIDE SEQUENCE [LARGE SCALE GENOMIC DNA]</scope>
    <source>
        <strain evidence="10">TSY2</strain>
    </source>
</reference>
<dbReference type="HOGENOM" id="CLU_062658_8_2_7"/>
<keyword evidence="10" id="KW-1185">Reference proteome</keyword>
<gene>
    <name evidence="9" type="ORF">ETSY2_47960</name>
</gene>
<proteinExistence type="inferred from homology"/>
<sequence length="191" mass="21365">MLDWEKLGHDYGQEDLILFKTRFDRMKNPLSGKIFKRLVLESVDWVNMVALTPEGQSVMVRQYRFGVGYSTLETPGGMVDPGEDSLTAAKRELLEETGYASEAWRYLGAVEPNPAIHNHLCHHWLAENAELVQPPEPGAGEVIDVVTLSETEIRAAVSSGELRHALALSVLARVFDLWPRPFVHKVGETEA</sequence>
<dbReference type="GO" id="GO:0019693">
    <property type="term" value="P:ribose phosphate metabolic process"/>
    <property type="evidence" value="ECO:0007669"/>
    <property type="project" value="TreeGrafter"/>
</dbReference>
<dbReference type="PANTHER" id="PTHR11839">
    <property type="entry name" value="UDP/ADP-SUGAR PYROPHOSPHATASE"/>
    <property type="match status" value="1"/>
</dbReference>
<dbReference type="EMBL" id="AZHX01002302">
    <property type="protein sequence ID" value="ETW95548.1"/>
    <property type="molecule type" value="Genomic_DNA"/>
</dbReference>
<evidence type="ECO:0000313" key="9">
    <source>
        <dbReference type="EMBL" id="ETW95548.1"/>
    </source>
</evidence>
<accession>W4LBS4</accession>
<dbReference type="SUPFAM" id="SSF55811">
    <property type="entry name" value="Nudix"/>
    <property type="match status" value="1"/>
</dbReference>
<comment type="catalytic activity">
    <reaction evidence="1">
        <text>GDP-alpha-D-mannose + H2O = alpha-D-mannose 1-phosphate + GMP + 2 H(+)</text>
        <dbReference type="Rhea" id="RHEA:27978"/>
        <dbReference type="ChEBI" id="CHEBI:15377"/>
        <dbReference type="ChEBI" id="CHEBI:15378"/>
        <dbReference type="ChEBI" id="CHEBI:57527"/>
        <dbReference type="ChEBI" id="CHEBI:58115"/>
        <dbReference type="ChEBI" id="CHEBI:58409"/>
    </reaction>
</comment>
<evidence type="ECO:0000256" key="2">
    <source>
        <dbReference type="ARBA" id="ARBA00001946"/>
    </source>
</evidence>
<feature type="domain" description="Nudix hydrolase" evidence="8">
    <location>
        <begin position="41"/>
        <end position="170"/>
    </location>
</feature>
<dbReference type="Gene3D" id="3.90.79.10">
    <property type="entry name" value="Nucleoside Triphosphate Pyrophosphohydrolase"/>
    <property type="match status" value="1"/>
</dbReference>
<evidence type="ECO:0000256" key="4">
    <source>
        <dbReference type="ARBA" id="ARBA00016377"/>
    </source>
</evidence>
<dbReference type="PROSITE" id="PS51462">
    <property type="entry name" value="NUDIX"/>
    <property type="match status" value="1"/>
</dbReference>
<evidence type="ECO:0000256" key="7">
    <source>
        <dbReference type="ARBA" id="ARBA00032272"/>
    </source>
</evidence>
<dbReference type="GO" id="GO:0006753">
    <property type="term" value="P:nucleoside phosphate metabolic process"/>
    <property type="evidence" value="ECO:0007669"/>
    <property type="project" value="TreeGrafter"/>
</dbReference>
<evidence type="ECO:0000259" key="8">
    <source>
        <dbReference type="PROSITE" id="PS51462"/>
    </source>
</evidence>
<evidence type="ECO:0000313" key="10">
    <source>
        <dbReference type="Proteomes" id="UP000019140"/>
    </source>
</evidence>
<name>W4LBS4_9BACT</name>
<dbReference type="CDD" id="cd03424">
    <property type="entry name" value="NUDIX_ADPRase_Nudt5_UGPPase_Nudt14"/>
    <property type="match status" value="1"/>
</dbReference>
<dbReference type="PROSITE" id="PS00893">
    <property type="entry name" value="NUDIX_BOX"/>
    <property type="match status" value="1"/>
</dbReference>
<keyword evidence="5" id="KW-0378">Hydrolase</keyword>
<dbReference type="AlphaFoldDB" id="W4LBS4"/>
<dbReference type="InterPro" id="IPR015797">
    <property type="entry name" value="NUDIX_hydrolase-like_dom_sf"/>
</dbReference>
<dbReference type="Proteomes" id="UP000019140">
    <property type="component" value="Unassembled WGS sequence"/>
</dbReference>
<dbReference type="PANTHER" id="PTHR11839:SF18">
    <property type="entry name" value="NUDIX HYDROLASE DOMAIN-CONTAINING PROTEIN"/>
    <property type="match status" value="1"/>
</dbReference>
<dbReference type="InterPro" id="IPR020084">
    <property type="entry name" value="NUDIX_hydrolase_CS"/>
</dbReference>
<evidence type="ECO:0000256" key="1">
    <source>
        <dbReference type="ARBA" id="ARBA00000847"/>
    </source>
</evidence>
<dbReference type="GO" id="GO:0016787">
    <property type="term" value="F:hydrolase activity"/>
    <property type="evidence" value="ECO:0007669"/>
    <property type="project" value="UniProtKB-KW"/>
</dbReference>
<evidence type="ECO:0000256" key="5">
    <source>
        <dbReference type="ARBA" id="ARBA00022801"/>
    </source>
</evidence>
<dbReference type="Pfam" id="PF00293">
    <property type="entry name" value="NUDIX"/>
    <property type="match status" value="1"/>
</dbReference>
<evidence type="ECO:0000256" key="3">
    <source>
        <dbReference type="ARBA" id="ARBA00007275"/>
    </source>
</evidence>
<dbReference type="InterPro" id="IPR000086">
    <property type="entry name" value="NUDIX_hydrolase_dom"/>
</dbReference>
<evidence type="ECO:0000256" key="6">
    <source>
        <dbReference type="ARBA" id="ARBA00032162"/>
    </source>
</evidence>
<organism evidence="9 10">
    <name type="scientific">Candidatus Entotheonella gemina</name>
    <dbReference type="NCBI Taxonomy" id="1429439"/>
    <lineage>
        <taxon>Bacteria</taxon>
        <taxon>Pseudomonadati</taxon>
        <taxon>Nitrospinota/Tectimicrobiota group</taxon>
        <taxon>Candidatus Tectimicrobiota</taxon>
        <taxon>Candidatus Entotheonellia</taxon>
        <taxon>Candidatus Entotheonellales</taxon>
        <taxon>Candidatus Entotheonellaceae</taxon>
        <taxon>Candidatus Entotheonella</taxon>
    </lineage>
</organism>
<comment type="cofactor">
    <cofactor evidence="2">
        <name>Mg(2+)</name>
        <dbReference type="ChEBI" id="CHEBI:18420"/>
    </cofactor>
</comment>
<comment type="caution">
    <text evidence="9">The sequence shown here is derived from an EMBL/GenBank/DDBJ whole genome shotgun (WGS) entry which is preliminary data.</text>
</comment>
<protein>
    <recommendedName>
        <fullName evidence="4">GDP-mannose pyrophosphatase</fullName>
    </recommendedName>
    <alternativeName>
        <fullName evidence="6">GDP-mannose hydrolase</fullName>
    </alternativeName>
    <alternativeName>
        <fullName evidence="7">GDPMK</fullName>
    </alternativeName>
</protein>